<dbReference type="EMBL" id="LS483487">
    <property type="protein sequence ID" value="SQJ02477.1"/>
    <property type="molecule type" value="Genomic_DNA"/>
</dbReference>
<protein>
    <submittedName>
        <fullName evidence="5">Nuclease sbcCD subunit D</fullName>
    </submittedName>
</protein>
<reference evidence="5 6" key="1">
    <citation type="submission" date="2018-06" db="EMBL/GenBank/DDBJ databases">
        <authorList>
            <consortium name="Pathogen Informatics"/>
            <person name="Doyle S."/>
        </authorList>
    </citation>
    <scope>NUCLEOTIDE SEQUENCE [LARGE SCALE GENOMIC DNA]</scope>
    <source>
        <strain evidence="5 6">NCTC12112</strain>
    </source>
</reference>
<accession>A0AAX2JC51</accession>
<dbReference type="InterPro" id="IPR041796">
    <property type="entry name" value="Mre11_N"/>
</dbReference>
<dbReference type="Gene3D" id="3.60.21.10">
    <property type="match status" value="1"/>
</dbReference>
<dbReference type="CDD" id="cd00840">
    <property type="entry name" value="MPP_Mre11_N"/>
    <property type="match status" value="1"/>
</dbReference>
<evidence type="ECO:0000313" key="5">
    <source>
        <dbReference type="EMBL" id="SQJ02477.1"/>
    </source>
</evidence>
<gene>
    <name evidence="5" type="primary">sbcD</name>
    <name evidence="5" type="ORF">NCTC12112_01407</name>
</gene>
<feature type="domain" description="Calcineurin-like phosphoesterase" evidence="4">
    <location>
        <begin position="1"/>
        <end position="202"/>
    </location>
</feature>
<dbReference type="AlphaFoldDB" id="A0AAX2JC51"/>
<dbReference type="SUPFAM" id="SSF56300">
    <property type="entry name" value="Metallo-dependent phosphatases"/>
    <property type="match status" value="1"/>
</dbReference>
<organism evidence="5 6">
    <name type="scientific">Fusobacterium ulcerans</name>
    <dbReference type="NCBI Taxonomy" id="861"/>
    <lineage>
        <taxon>Bacteria</taxon>
        <taxon>Fusobacteriati</taxon>
        <taxon>Fusobacteriota</taxon>
        <taxon>Fusobacteriia</taxon>
        <taxon>Fusobacteriales</taxon>
        <taxon>Fusobacteriaceae</taxon>
        <taxon>Fusobacterium</taxon>
    </lineage>
</organism>
<name>A0AAX2JC51_9FUSO</name>
<dbReference type="InterPro" id="IPR004843">
    <property type="entry name" value="Calcineurin-like_PHP"/>
</dbReference>
<dbReference type="InterPro" id="IPR029052">
    <property type="entry name" value="Metallo-depent_PP-like"/>
</dbReference>
<dbReference type="InterPro" id="IPR050535">
    <property type="entry name" value="DNA_Repair-Maintenance_Comp"/>
</dbReference>
<evidence type="ECO:0000256" key="1">
    <source>
        <dbReference type="ARBA" id="ARBA00022722"/>
    </source>
</evidence>
<dbReference type="Pfam" id="PF00149">
    <property type="entry name" value="Metallophos"/>
    <property type="match status" value="1"/>
</dbReference>
<dbReference type="RefSeq" id="WP_005977404.1">
    <property type="nucleotide sequence ID" value="NZ_CABKNW010000002.1"/>
</dbReference>
<dbReference type="PANTHER" id="PTHR30337:SF0">
    <property type="entry name" value="NUCLEASE SBCCD SUBUNIT D"/>
    <property type="match status" value="1"/>
</dbReference>
<dbReference type="GO" id="GO:0004527">
    <property type="term" value="F:exonuclease activity"/>
    <property type="evidence" value="ECO:0007669"/>
    <property type="project" value="UniProtKB-KW"/>
</dbReference>
<keyword evidence="1" id="KW-0540">Nuclease</keyword>
<keyword evidence="2" id="KW-0378">Hydrolase</keyword>
<sequence length="393" mass="45741">MKILHCSDIHLGKRPFGTKEFSQKRYLDFFNAFEQSADRGIEKKVDVFLITGDLFDKKELSPDTLDRCEKVFLKLKNNNIQVLLIEGNHDNISGYDEINSWLGYLERKGYVRRGKYKASNEGYDFEKITIEDVNFYGVGYPGFAVDEVLEKLSENLDENEKNIVMVHTALGGSEFLPGLVNTDIIKKFKDKVIYMAGGHLHSFVSYPKDNPYFFIPGSTEFWNVLNEKNNSKGVIIFDTDTLEYEFSELSPRKRIEKEFIYEGDILQEFEEFTKALELTGEELVIVNVKLKDSGYINVNELEKILENSGALKGYIKLRYPNSIFDRNLGEEGCYSVRDVEKEIINQWEEFSDAEKVTAYLQKFKEYQEENDREKDFFELFDAMLEEEIGNENK</sequence>
<dbReference type="KEGG" id="ful:C4N20_14180"/>
<dbReference type="Proteomes" id="UP000249008">
    <property type="component" value="Chromosome 1"/>
</dbReference>
<keyword evidence="3" id="KW-0269">Exonuclease</keyword>
<proteinExistence type="predicted"/>
<dbReference type="GeneID" id="78455970"/>
<dbReference type="PANTHER" id="PTHR30337">
    <property type="entry name" value="COMPONENT OF ATP-DEPENDENT DSDNA EXONUCLEASE"/>
    <property type="match status" value="1"/>
</dbReference>
<evidence type="ECO:0000259" key="4">
    <source>
        <dbReference type="Pfam" id="PF00149"/>
    </source>
</evidence>
<evidence type="ECO:0000313" key="6">
    <source>
        <dbReference type="Proteomes" id="UP000249008"/>
    </source>
</evidence>
<evidence type="ECO:0000256" key="3">
    <source>
        <dbReference type="ARBA" id="ARBA00022839"/>
    </source>
</evidence>
<evidence type="ECO:0000256" key="2">
    <source>
        <dbReference type="ARBA" id="ARBA00022801"/>
    </source>
</evidence>